<dbReference type="Proteomes" id="UP000320160">
    <property type="component" value="Unassembled WGS sequence"/>
</dbReference>
<dbReference type="InterPro" id="IPR042099">
    <property type="entry name" value="ANL_N_sf"/>
</dbReference>
<proteinExistence type="predicted"/>
<dbReference type="RefSeq" id="WP_143777586.1">
    <property type="nucleotide sequence ID" value="NZ_VKKU01000002.1"/>
</dbReference>
<dbReference type="Pfam" id="PF13193">
    <property type="entry name" value="AMP-binding_C"/>
    <property type="match status" value="1"/>
</dbReference>
<dbReference type="Gene3D" id="3.30.300.30">
    <property type="match status" value="1"/>
</dbReference>
<dbReference type="PROSITE" id="PS00455">
    <property type="entry name" value="AMP_BINDING"/>
    <property type="match status" value="1"/>
</dbReference>
<dbReference type="InterPro" id="IPR045851">
    <property type="entry name" value="AMP-bd_C_sf"/>
</dbReference>
<gene>
    <name evidence="3" type="ORF">FOM92_14830</name>
</gene>
<organism evidence="3 4">
    <name type="scientific">Sphingorhabdus contaminans</name>
    <dbReference type="NCBI Taxonomy" id="1343899"/>
    <lineage>
        <taxon>Bacteria</taxon>
        <taxon>Pseudomonadati</taxon>
        <taxon>Pseudomonadota</taxon>
        <taxon>Alphaproteobacteria</taxon>
        <taxon>Sphingomonadales</taxon>
        <taxon>Sphingomonadaceae</taxon>
        <taxon>Sphingorhabdus</taxon>
    </lineage>
</organism>
<dbReference type="CDD" id="cd17631">
    <property type="entry name" value="FACL_FadD13-like"/>
    <property type="match status" value="1"/>
</dbReference>
<keyword evidence="3" id="KW-0436">Ligase</keyword>
<dbReference type="Pfam" id="PF00501">
    <property type="entry name" value="AMP-binding"/>
    <property type="match status" value="1"/>
</dbReference>
<protein>
    <submittedName>
        <fullName evidence="3">Long-chain-fatty-acid--CoA ligase</fullName>
    </submittedName>
</protein>
<dbReference type="GO" id="GO:0016878">
    <property type="term" value="F:acid-thiol ligase activity"/>
    <property type="evidence" value="ECO:0007669"/>
    <property type="project" value="UniProtKB-ARBA"/>
</dbReference>
<accession>A0A553WCE2</accession>
<dbReference type="PANTHER" id="PTHR43767:SF1">
    <property type="entry name" value="NONRIBOSOMAL PEPTIDE SYNTHASE PES1 (EUROFUNG)-RELATED"/>
    <property type="match status" value="1"/>
</dbReference>
<reference evidence="3 4" key="1">
    <citation type="submission" date="2019-07" db="EMBL/GenBank/DDBJ databases">
        <authorList>
            <person name="Park M."/>
        </authorList>
    </citation>
    <scope>NUCLEOTIDE SEQUENCE [LARGE SCALE GENOMIC DNA]</scope>
    <source>
        <strain evidence="3 4">KCTC32445</strain>
    </source>
</reference>
<dbReference type="PANTHER" id="PTHR43767">
    <property type="entry name" value="LONG-CHAIN-FATTY-ACID--COA LIGASE"/>
    <property type="match status" value="1"/>
</dbReference>
<sequence length="518" mass="55622">MQFTQGLERAVQQHPDMTATICGSRSQTFAQLSARTKQLAGAFAARGLSKGSRLAVLALNCDYYLEVYLATSWAGGIIVPVNFRWSPSEIAYSLNDAACQAIVVDQHHIALIPTLRQQCPDLKHIFLMGGSEDSGDILGLDALIHASEPLPNAGAGGNDLLGIFYTGGTTGRPKGVMLSHANLCSSGLSMLAEGVFNEGGVGLHVAPMFHLADMLMTMCLVLRGCTHVMLPAFSPDAVLDHVARHRVTDTLVVPAMLQAITDHPSISDFNTSSLCNILYGASPASETLLRRTMAAFPGVRLTQGYGMTESAAFICALPWHQHVVAEGGPNRLRAAGRSTFDVHLRIVDSDDREVPRGEVGEIIVKGPNVMQGYYNMPDATAETLRGGWLHTGDMAWMDEEGYVYIVDRAKDMIISGGENIYSAEVENAVASHPAVAANAVIGIPHEQMGETVHVAVVLRPGCTLELDALQSHCRTLVAGYKVPRSMEIMPGLPLSGAGKILKTQLREPFWKGLDRAVS</sequence>
<evidence type="ECO:0000313" key="3">
    <source>
        <dbReference type="EMBL" id="TSB02368.1"/>
    </source>
</evidence>
<dbReference type="InterPro" id="IPR020845">
    <property type="entry name" value="AMP-binding_CS"/>
</dbReference>
<dbReference type="NCBIfam" id="NF004837">
    <property type="entry name" value="PRK06187.1"/>
    <property type="match status" value="1"/>
</dbReference>
<keyword evidence="4" id="KW-1185">Reference proteome</keyword>
<comment type="caution">
    <text evidence="3">The sequence shown here is derived from an EMBL/GenBank/DDBJ whole genome shotgun (WGS) entry which is preliminary data.</text>
</comment>
<dbReference type="InterPro" id="IPR000873">
    <property type="entry name" value="AMP-dep_synth/lig_dom"/>
</dbReference>
<dbReference type="AlphaFoldDB" id="A0A553WCE2"/>
<dbReference type="SUPFAM" id="SSF56801">
    <property type="entry name" value="Acetyl-CoA synthetase-like"/>
    <property type="match status" value="1"/>
</dbReference>
<dbReference type="InterPro" id="IPR050237">
    <property type="entry name" value="ATP-dep_AMP-bd_enzyme"/>
</dbReference>
<feature type="domain" description="AMP-binding enzyme C-terminal" evidence="2">
    <location>
        <begin position="424"/>
        <end position="499"/>
    </location>
</feature>
<dbReference type="InterPro" id="IPR025110">
    <property type="entry name" value="AMP-bd_C"/>
</dbReference>
<dbReference type="Gene3D" id="3.40.50.12780">
    <property type="entry name" value="N-terminal domain of ligase-like"/>
    <property type="match status" value="1"/>
</dbReference>
<evidence type="ECO:0000259" key="2">
    <source>
        <dbReference type="Pfam" id="PF13193"/>
    </source>
</evidence>
<evidence type="ECO:0000259" key="1">
    <source>
        <dbReference type="Pfam" id="PF00501"/>
    </source>
</evidence>
<feature type="domain" description="AMP-dependent synthetase/ligase" evidence="1">
    <location>
        <begin position="7"/>
        <end position="374"/>
    </location>
</feature>
<name>A0A553WCE2_9SPHN</name>
<evidence type="ECO:0000313" key="4">
    <source>
        <dbReference type="Proteomes" id="UP000320160"/>
    </source>
</evidence>
<dbReference type="EMBL" id="VKKU01000002">
    <property type="protein sequence ID" value="TSB02368.1"/>
    <property type="molecule type" value="Genomic_DNA"/>
</dbReference>
<dbReference type="OrthoDB" id="9803968at2"/>